<evidence type="ECO:0000313" key="1">
    <source>
        <dbReference type="EMBL" id="XDJ15120.1"/>
    </source>
</evidence>
<sequence length="163" mass="18148">MTLSILQQLTVDRDTARLQSPKETYPILTRILGDYELGTKAKKPKVGDDALVLIIKGILAGNAETIALLKKSQGGEQEHAGEILRLENQTRLLQKYIPAKAEKEQSDNPDVLTEQDYRAILAENPFDKLGLFHKFLKENYAGRTEGAVATRVFNAVQKEKAAE</sequence>
<dbReference type="EMBL" id="PQ015379">
    <property type="protein sequence ID" value="XDJ15120.1"/>
    <property type="molecule type" value="Genomic_DNA"/>
</dbReference>
<organism evidence="1">
    <name type="scientific">Pseudomonas phage HRDY3</name>
    <dbReference type="NCBI Taxonomy" id="3236930"/>
    <lineage>
        <taxon>Viruses</taxon>
    </lineage>
</organism>
<name>A0AB39CE68_9VIRU</name>
<proteinExistence type="predicted"/>
<reference evidence="1" key="1">
    <citation type="submission" date="2024-07" db="EMBL/GenBank/DDBJ databases">
        <authorList>
            <person name="Bringhurst R.M."/>
            <person name="Homer T.E."/>
        </authorList>
    </citation>
    <scope>NUCLEOTIDE SEQUENCE</scope>
</reference>
<protein>
    <submittedName>
        <fullName evidence="1">tRNA amidotransferase</fullName>
    </submittedName>
</protein>
<accession>A0AB39CE68</accession>